<proteinExistence type="predicted"/>
<accession>A0A023DXZ2</accession>
<dbReference type="EMBL" id="BAUP01000083">
    <property type="protein sequence ID" value="GAJ46323.1"/>
    <property type="molecule type" value="Genomic_DNA"/>
</dbReference>
<evidence type="ECO:0000313" key="2">
    <source>
        <dbReference type="Proteomes" id="UP000024842"/>
    </source>
</evidence>
<evidence type="ECO:0000313" key="1">
    <source>
        <dbReference type="EMBL" id="GAJ46323.1"/>
    </source>
</evidence>
<keyword evidence="2" id="KW-1185">Reference proteome</keyword>
<comment type="caution">
    <text evidence="1">The sequence shown here is derived from an EMBL/GenBank/DDBJ whole genome shotgun (WGS) entry which is preliminary data.</text>
</comment>
<organism evidence="1 2">
    <name type="scientific">Holospora elegans E1</name>
    <dbReference type="NCBI Taxonomy" id="1427503"/>
    <lineage>
        <taxon>Bacteria</taxon>
        <taxon>Pseudomonadati</taxon>
        <taxon>Pseudomonadota</taxon>
        <taxon>Alphaproteobacteria</taxon>
        <taxon>Holosporales</taxon>
        <taxon>Holosporaceae</taxon>
        <taxon>Holospora</taxon>
    </lineage>
</organism>
<protein>
    <submittedName>
        <fullName evidence="1">TmRNA tag peptide</fullName>
    </submittedName>
</protein>
<dbReference type="Proteomes" id="UP000024842">
    <property type="component" value="Unassembled WGS sequence"/>
</dbReference>
<sequence>ANFNNAFGKVFVKNVANNSLSGRVRYAVAA</sequence>
<reference evidence="1 2" key="1">
    <citation type="journal article" date="2014" name="FEMS Microbiol. Lett.">
        <title>Draft genome sequences of three Holospora species (Holospora obtusa, Holospora undulata, and Holospora elegans), endonuclear symbiotic bacteria of the ciliate Paramecium caudatum.</title>
        <authorList>
            <person name="Dohra H."/>
            <person name="Tanaka K."/>
            <person name="Suzuki T."/>
            <person name="Fujishima M."/>
            <person name="Suzuki H."/>
        </authorList>
    </citation>
    <scope>NUCLEOTIDE SEQUENCE [LARGE SCALE GENOMIC DNA]</scope>
    <source>
        <strain evidence="1 2">E1</strain>
    </source>
</reference>
<name>A0A023DXZ2_9PROT</name>
<dbReference type="AlphaFoldDB" id="A0A023DXZ2"/>
<gene>
    <name evidence="1" type="ORF">HE1_00652</name>
</gene>
<feature type="non-terminal residue" evidence="1">
    <location>
        <position position="1"/>
    </location>
</feature>